<sequence>MTILWRSNQSGITRPQVRMPVFPCCGFTIEQWSRWGVYCEVVICGRRSAAKYCSSMVF</sequence>
<dbReference type="AlphaFoldDB" id="A0A0L8FMB8"/>
<reference evidence="1" key="1">
    <citation type="submission" date="2015-07" db="EMBL/GenBank/DDBJ databases">
        <title>MeaNS - Measles Nucleotide Surveillance Program.</title>
        <authorList>
            <person name="Tran T."/>
            <person name="Druce J."/>
        </authorList>
    </citation>
    <scope>NUCLEOTIDE SEQUENCE</scope>
    <source>
        <strain evidence="1">UCB-OBI-ISO-001</strain>
        <tissue evidence="1">Gonad</tissue>
    </source>
</reference>
<gene>
    <name evidence="1" type="ORF">OCBIM_22014419mg</name>
</gene>
<organism evidence="1">
    <name type="scientific">Octopus bimaculoides</name>
    <name type="common">California two-spotted octopus</name>
    <dbReference type="NCBI Taxonomy" id="37653"/>
    <lineage>
        <taxon>Eukaryota</taxon>
        <taxon>Metazoa</taxon>
        <taxon>Spiralia</taxon>
        <taxon>Lophotrochozoa</taxon>
        <taxon>Mollusca</taxon>
        <taxon>Cephalopoda</taxon>
        <taxon>Coleoidea</taxon>
        <taxon>Octopodiformes</taxon>
        <taxon>Octopoda</taxon>
        <taxon>Incirrata</taxon>
        <taxon>Octopodidae</taxon>
        <taxon>Octopus</taxon>
    </lineage>
</organism>
<evidence type="ECO:0000313" key="1">
    <source>
        <dbReference type="EMBL" id="KOF65783.1"/>
    </source>
</evidence>
<proteinExistence type="predicted"/>
<dbReference type="EMBL" id="KQ428909">
    <property type="protein sequence ID" value="KOF65783.1"/>
    <property type="molecule type" value="Genomic_DNA"/>
</dbReference>
<protein>
    <submittedName>
        <fullName evidence="1">Uncharacterized protein</fullName>
    </submittedName>
</protein>
<name>A0A0L8FMB8_OCTBM</name>
<accession>A0A0L8FMB8</accession>